<keyword evidence="1" id="KW-0805">Transcription regulation</keyword>
<dbReference type="InterPro" id="IPR001647">
    <property type="entry name" value="HTH_TetR"/>
</dbReference>
<proteinExistence type="predicted"/>
<evidence type="ECO:0000259" key="5">
    <source>
        <dbReference type="PROSITE" id="PS50977"/>
    </source>
</evidence>
<dbReference type="InterPro" id="IPR050109">
    <property type="entry name" value="HTH-type_TetR-like_transc_reg"/>
</dbReference>
<organism evidence="6 7">
    <name type="scientific">Pararhodobacter zhoushanensis</name>
    <dbReference type="NCBI Taxonomy" id="2479545"/>
    <lineage>
        <taxon>Bacteria</taxon>
        <taxon>Pseudomonadati</taxon>
        <taxon>Pseudomonadota</taxon>
        <taxon>Alphaproteobacteria</taxon>
        <taxon>Rhodobacterales</taxon>
        <taxon>Paracoccaceae</taxon>
        <taxon>Pararhodobacter</taxon>
    </lineage>
</organism>
<keyword evidence="7" id="KW-1185">Reference proteome</keyword>
<dbReference type="Pfam" id="PF02909">
    <property type="entry name" value="TetR_C_1"/>
    <property type="match status" value="1"/>
</dbReference>
<comment type="caution">
    <text evidence="6">The sequence shown here is derived from an EMBL/GenBank/DDBJ whole genome shotgun (WGS) entry which is preliminary data.</text>
</comment>
<feature type="DNA-binding region" description="H-T-H motif" evidence="4">
    <location>
        <begin position="33"/>
        <end position="52"/>
    </location>
</feature>
<evidence type="ECO:0000313" key="7">
    <source>
        <dbReference type="Proteomes" id="UP001208938"/>
    </source>
</evidence>
<evidence type="ECO:0000256" key="3">
    <source>
        <dbReference type="ARBA" id="ARBA00023163"/>
    </source>
</evidence>
<dbReference type="PANTHER" id="PTHR30055">
    <property type="entry name" value="HTH-TYPE TRANSCRIPTIONAL REGULATOR RUTR"/>
    <property type="match status" value="1"/>
</dbReference>
<gene>
    <name evidence="6" type="ORF">OKW52_22850</name>
</gene>
<reference evidence="6 7" key="1">
    <citation type="submission" date="2022-10" db="EMBL/GenBank/DDBJ databases">
        <title>Pararhodobacter sp. nov., isolated from marine algae.</title>
        <authorList>
            <person name="Choi B.J."/>
            <person name="Kim J.M."/>
            <person name="Lee J.K."/>
            <person name="Choi D.G."/>
            <person name="Jeon C.O."/>
        </authorList>
    </citation>
    <scope>NUCLEOTIDE SEQUENCE [LARGE SCALE GENOMIC DNA]</scope>
    <source>
        <strain evidence="6 7">ZQ420</strain>
    </source>
</reference>
<dbReference type="Pfam" id="PF00440">
    <property type="entry name" value="TetR_N"/>
    <property type="match status" value="1"/>
</dbReference>
<keyword evidence="3" id="KW-0804">Transcription</keyword>
<keyword evidence="2 4" id="KW-0238">DNA-binding</keyword>
<dbReference type="InterPro" id="IPR009057">
    <property type="entry name" value="Homeodomain-like_sf"/>
</dbReference>
<dbReference type="InterPro" id="IPR004111">
    <property type="entry name" value="Repressor_TetR_C"/>
</dbReference>
<name>A0ABT3H5D2_9RHOB</name>
<dbReference type="Gene3D" id="1.10.10.60">
    <property type="entry name" value="Homeodomain-like"/>
    <property type="match status" value="1"/>
</dbReference>
<dbReference type="SUPFAM" id="SSF46689">
    <property type="entry name" value="Homeodomain-like"/>
    <property type="match status" value="1"/>
</dbReference>
<dbReference type="InterPro" id="IPR036271">
    <property type="entry name" value="Tet_transcr_reg_TetR-rel_C_sf"/>
</dbReference>
<dbReference type="RefSeq" id="WP_264507900.1">
    <property type="nucleotide sequence ID" value="NZ_JAPDFL010000002.1"/>
</dbReference>
<dbReference type="Proteomes" id="UP001208938">
    <property type="component" value="Unassembled WGS sequence"/>
</dbReference>
<dbReference type="SUPFAM" id="SSF48498">
    <property type="entry name" value="Tetracyclin repressor-like, C-terminal domain"/>
    <property type="match status" value="1"/>
</dbReference>
<protein>
    <submittedName>
        <fullName evidence="6">TetR/AcrR family transcriptional regulator C-terminal domain-containing protein</fullName>
    </submittedName>
</protein>
<accession>A0ABT3H5D2</accession>
<sequence>MAGKRRTKSSLSRDSIMASALELIDTRGLDAFTIRNLADSLKVFPTALYWYYPARIDIIEAVVQRVLSGIVPRASDDWRVWLRAFAHNLRNAVAKHPNVAPLIGGQLVSNTSADLEMIEAILGMLNRAGYEGPSLVPAYNMFIGALVGFVTQEFAGAAGSDESRLHERIEQIARQIDADDHPLLHTNSGAMLGNAFILRWVNGTERPMIGGFEMLVETLVAGLAAGVGRAQTGTIRDG</sequence>
<feature type="domain" description="HTH tetR-type" evidence="5">
    <location>
        <begin position="10"/>
        <end position="70"/>
    </location>
</feature>
<dbReference type="EMBL" id="JAPDFL010000002">
    <property type="protein sequence ID" value="MCW1935015.1"/>
    <property type="molecule type" value="Genomic_DNA"/>
</dbReference>
<evidence type="ECO:0000256" key="1">
    <source>
        <dbReference type="ARBA" id="ARBA00023015"/>
    </source>
</evidence>
<evidence type="ECO:0000256" key="4">
    <source>
        <dbReference type="PROSITE-ProRule" id="PRU00335"/>
    </source>
</evidence>
<dbReference type="Gene3D" id="1.10.357.10">
    <property type="entry name" value="Tetracycline Repressor, domain 2"/>
    <property type="match status" value="1"/>
</dbReference>
<evidence type="ECO:0000313" key="6">
    <source>
        <dbReference type="EMBL" id="MCW1935015.1"/>
    </source>
</evidence>
<dbReference type="PROSITE" id="PS50977">
    <property type="entry name" value="HTH_TETR_2"/>
    <property type="match status" value="1"/>
</dbReference>
<evidence type="ECO:0000256" key="2">
    <source>
        <dbReference type="ARBA" id="ARBA00023125"/>
    </source>
</evidence>
<dbReference type="PANTHER" id="PTHR30055:SF151">
    <property type="entry name" value="TRANSCRIPTIONAL REGULATORY PROTEIN"/>
    <property type="match status" value="1"/>
</dbReference>